<evidence type="ECO:0000256" key="1">
    <source>
        <dbReference type="ARBA" id="ARBA00003135"/>
    </source>
</evidence>
<dbReference type="PANTHER" id="PTHR39585:SF1">
    <property type="entry name" value="FAD ASSEMBLY FACTOR SDHE"/>
    <property type="match status" value="1"/>
</dbReference>
<evidence type="ECO:0000256" key="5">
    <source>
        <dbReference type="ARBA" id="ARBA00022490"/>
    </source>
</evidence>
<name>A0ABT0SFC1_9GAMM</name>
<dbReference type="SUPFAM" id="SSF109910">
    <property type="entry name" value="YgfY-like"/>
    <property type="match status" value="1"/>
</dbReference>
<evidence type="ECO:0000256" key="3">
    <source>
        <dbReference type="ARBA" id="ARBA00008571"/>
    </source>
</evidence>
<comment type="subcellular location">
    <subcellularLocation>
        <location evidence="2">Cytoplasm</location>
    </subcellularLocation>
</comment>
<accession>A0ABT0SFC1</accession>
<evidence type="ECO:0000256" key="6">
    <source>
        <dbReference type="ARBA" id="ARBA00023186"/>
    </source>
</evidence>
<keyword evidence="6" id="KW-0143">Chaperone</keyword>
<evidence type="ECO:0000313" key="8">
    <source>
        <dbReference type="Proteomes" id="UP001431235"/>
    </source>
</evidence>
<comment type="function">
    <text evidence="1">An FAD assembly protein, which accelerates covalent attachment of the cofactor into other proteins. Plays an essential role in the assembly of succinate dehydrogenase (SDH, respiratory complex II), an enzyme complex that is a component of both the tricarboxylic acid cycle and the electron transport chain, and which couples the oxidation of succinate to fumarate with the reduction of ubiquinone (coenzyme Q) to ubiquinol. Required for flavinylation (covalent attachment of FAD) of the flavoprotein subunit SdhA of SDH and other flavinylated proteins as well.</text>
</comment>
<dbReference type="InterPro" id="IPR036714">
    <property type="entry name" value="SDH_sf"/>
</dbReference>
<gene>
    <name evidence="7" type="ORF">K5L01_03540</name>
</gene>
<sequence>MTPEDEIELKKLRWRCRRGMRELDQLFGRYLDQRWRQAPTAERAVFLQLIETEDDKLWRWSMGYETCPDAPQAALLEYIRTLPL</sequence>
<evidence type="ECO:0000256" key="2">
    <source>
        <dbReference type="ARBA" id="ARBA00004496"/>
    </source>
</evidence>
<dbReference type="Proteomes" id="UP001431235">
    <property type="component" value="Unassembled WGS sequence"/>
</dbReference>
<evidence type="ECO:0000313" key="7">
    <source>
        <dbReference type="EMBL" id="MCL7713734.1"/>
    </source>
</evidence>
<protein>
    <recommendedName>
        <fullName evidence="4">FAD assembly factor SdhE</fullName>
    </recommendedName>
</protein>
<comment type="similarity">
    <text evidence="3">Belongs to the SdhE FAD assembly factor family.</text>
</comment>
<dbReference type="RefSeq" id="WP_250061999.1">
    <property type="nucleotide sequence ID" value="NZ_JAIKTS010000001.1"/>
</dbReference>
<dbReference type="InterPro" id="IPR005631">
    <property type="entry name" value="SDH"/>
</dbReference>
<evidence type="ECO:0000256" key="4">
    <source>
        <dbReference type="ARBA" id="ARBA00019418"/>
    </source>
</evidence>
<dbReference type="Pfam" id="PF03937">
    <property type="entry name" value="Sdh5"/>
    <property type="match status" value="1"/>
</dbReference>
<reference evidence="7 8" key="1">
    <citation type="submission" date="2021-08" db="EMBL/GenBank/DDBJ databases">
        <title>Novel members of of the genus Stenotrophomonas from differernt environment.</title>
        <authorList>
            <person name="Deng Y."/>
        </authorList>
    </citation>
    <scope>NUCLEOTIDE SEQUENCE [LARGE SCALE GENOMIC DNA]</scope>
    <source>
        <strain evidence="7 8">CPCC 101365</strain>
    </source>
</reference>
<comment type="caution">
    <text evidence="7">The sequence shown here is derived from an EMBL/GenBank/DDBJ whole genome shotgun (WGS) entry which is preliminary data.</text>
</comment>
<dbReference type="EMBL" id="JAIKTS010000001">
    <property type="protein sequence ID" value="MCL7713734.1"/>
    <property type="molecule type" value="Genomic_DNA"/>
</dbReference>
<dbReference type="InterPro" id="IPR050531">
    <property type="entry name" value="SdhE_FAD_assembly_factor"/>
</dbReference>
<dbReference type="PANTHER" id="PTHR39585">
    <property type="entry name" value="FAD ASSEMBLY FACTOR SDHE"/>
    <property type="match status" value="1"/>
</dbReference>
<dbReference type="Gene3D" id="1.10.150.250">
    <property type="entry name" value="Flavinator of succinate dehydrogenase"/>
    <property type="match status" value="1"/>
</dbReference>
<proteinExistence type="inferred from homology"/>
<keyword evidence="5" id="KW-0963">Cytoplasm</keyword>
<keyword evidence="8" id="KW-1185">Reference proteome</keyword>
<organism evidence="7 8">
    <name type="scientific">Stenotrophomonas mori</name>
    <dbReference type="NCBI Taxonomy" id="2871096"/>
    <lineage>
        <taxon>Bacteria</taxon>
        <taxon>Pseudomonadati</taxon>
        <taxon>Pseudomonadota</taxon>
        <taxon>Gammaproteobacteria</taxon>
        <taxon>Lysobacterales</taxon>
        <taxon>Lysobacteraceae</taxon>
        <taxon>Stenotrophomonas</taxon>
    </lineage>
</organism>